<name>A0ABU8RMR7_9ACTN</name>
<keyword evidence="2" id="KW-1185">Reference proteome</keyword>
<proteinExistence type="predicted"/>
<comment type="caution">
    <text evidence="1">The sequence shown here is derived from an EMBL/GenBank/DDBJ whole genome shotgun (WGS) entry which is preliminary data.</text>
</comment>
<evidence type="ECO:0000313" key="1">
    <source>
        <dbReference type="EMBL" id="MEJ5946388.1"/>
    </source>
</evidence>
<dbReference type="Pfam" id="PF13618">
    <property type="entry name" value="Gluconate_2-dh3"/>
    <property type="match status" value="2"/>
</dbReference>
<dbReference type="InterPro" id="IPR027056">
    <property type="entry name" value="Gluconate_2DH_su3"/>
</dbReference>
<organism evidence="1 2">
    <name type="scientific">Pseudokineococcus basanitobsidens</name>
    <dbReference type="NCBI Taxonomy" id="1926649"/>
    <lineage>
        <taxon>Bacteria</taxon>
        <taxon>Bacillati</taxon>
        <taxon>Actinomycetota</taxon>
        <taxon>Actinomycetes</taxon>
        <taxon>Kineosporiales</taxon>
        <taxon>Kineosporiaceae</taxon>
        <taxon>Pseudokineococcus</taxon>
    </lineage>
</organism>
<dbReference type="Proteomes" id="UP001387100">
    <property type="component" value="Unassembled WGS sequence"/>
</dbReference>
<reference evidence="1 2" key="1">
    <citation type="journal article" date="2017" name="Int. J. Syst. Evol. Microbiol.">
        <title>Pseudokineococcus basanitobsidens sp. nov., isolated from volcanic rock.</title>
        <authorList>
            <person name="Lee D.W."/>
            <person name="Park M.Y."/>
            <person name="Kim J.J."/>
            <person name="Kim B.S."/>
        </authorList>
    </citation>
    <scope>NUCLEOTIDE SEQUENCE [LARGE SCALE GENOMIC DNA]</scope>
    <source>
        <strain evidence="1 2">DSM 103726</strain>
    </source>
</reference>
<dbReference type="GO" id="GO:0016491">
    <property type="term" value="F:oxidoreductase activity"/>
    <property type="evidence" value="ECO:0007669"/>
    <property type="project" value="UniProtKB-KW"/>
</dbReference>
<gene>
    <name evidence="1" type="ORF">WDZ17_13905</name>
</gene>
<dbReference type="EC" id="1.-.-.-" evidence="1"/>
<evidence type="ECO:0000313" key="2">
    <source>
        <dbReference type="Proteomes" id="UP001387100"/>
    </source>
</evidence>
<dbReference type="RefSeq" id="WP_339575771.1">
    <property type="nucleotide sequence ID" value="NZ_JBBIAA010000021.1"/>
</dbReference>
<sequence length="269" mass="29994">MTLKSDWETVGEPVDHDSTERLFFTQHEWDTVEAATARIMPTDHDPGAKEARVVVFIDRYVSGIDYVFAAADGSGFLKLTGRAADAWRARQFKMQALYRQGVRDLDTLARGEQLVSGDGGPTPPVASWNADHAAGGRANGQHEARTKGFVDLTEEEQDQVLVALSGAPKPSKVTLGTKEPVTTFLQGSFDEDLPFFETLCLHTRQGFYADPVYGGNKDQMGWKVIGFPGPRSLKDTMDGTYDTTEYFYEGDYDWYDLIPYLRESTPRQS</sequence>
<accession>A0ABU8RMR7</accession>
<dbReference type="EMBL" id="JBBIAA010000021">
    <property type="protein sequence ID" value="MEJ5946388.1"/>
    <property type="molecule type" value="Genomic_DNA"/>
</dbReference>
<protein>
    <submittedName>
        <fullName evidence="1">Gluconate 2-dehydrogenase subunit 3 family protein</fullName>
        <ecNumber evidence="1">1.-.-.-</ecNumber>
    </submittedName>
</protein>
<keyword evidence="1" id="KW-0560">Oxidoreductase</keyword>